<protein>
    <submittedName>
        <fullName evidence="2">Uncharacterized protein</fullName>
    </submittedName>
</protein>
<proteinExistence type="predicted"/>
<accession>A0ABR6CHI1</accession>
<name>A0ABR6CHI1_9HYPH</name>
<dbReference type="RefSeq" id="WP_182576150.1">
    <property type="nucleotide sequence ID" value="NZ_JACJHY010000062.1"/>
</dbReference>
<evidence type="ECO:0000313" key="2">
    <source>
        <dbReference type="EMBL" id="MBA9024475.1"/>
    </source>
</evidence>
<reference evidence="2 3" key="1">
    <citation type="submission" date="2020-08" db="EMBL/GenBank/DDBJ databases">
        <title>Genomic Encyclopedia of Type Strains, Phase IV (KMG-IV): sequencing the most valuable type-strain genomes for metagenomic binning, comparative biology and taxonomic classification.</title>
        <authorList>
            <person name="Goeker M."/>
        </authorList>
    </citation>
    <scope>NUCLEOTIDE SEQUENCE [LARGE SCALE GENOMIC DNA]</scope>
    <source>
        <strain evidence="2 3">DSM 17455</strain>
    </source>
</reference>
<evidence type="ECO:0000256" key="1">
    <source>
        <dbReference type="SAM" id="MobiDB-lite"/>
    </source>
</evidence>
<keyword evidence="3" id="KW-1185">Reference proteome</keyword>
<feature type="compositionally biased region" description="Polar residues" evidence="1">
    <location>
        <begin position="31"/>
        <end position="41"/>
    </location>
</feature>
<comment type="caution">
    <text evidence="2">The sequence shown here is derived from an EMBL/GenBank/DDBJ whole genome shotgun (WGS) entry which is preliminary data.</text>
</comment>
<dbReference type="EMBL" id="JACJHZ010000062">
    <property type="protein sequence ID" value="MBA9024475.1"/>
    <property type="molecule type" value="Genomic_DNA"/>
</dbReference>
<evidence type="ECO:0000313" key="3">
    <source>
        <dbReference type="Proteomes" id="UP000587524"/>
    </source>
</evidence>
<gene>
    <name evidence="2" type="ORF">HNQ97_006515</name>
</gene>
<feature type="region of interest" description="Disordered" evidence="1">
    <location>
        <begin position="1"/>
        <end position="41"/>
    </location>
</feature>
<dbReference type="Proteomes" id="UP000587524">
    <property type="component" value="Unassembled WGS sequence"/>
</dbReference>
<organism evidence="2 3">
    <name type="scientific">Aminobacter ciceronei</name>
    <dbReference type="NCBI Taxonomy" id="150723"/>
    <lineage>
        <taxon>Bacteria</taxon>
        <taxon>Pseudomonadati</taxon>
        <taxon>Pseudomonadota</taxon>
        <taxon>Alphaproteobacteria</taxon>
        <taxon>Hyphomicrobiales</taxon>
        <taxon>Phyllobacteriaceae</taxon>
        <taxon>Aminobacter</taxon>
    </lineage>
</organism>
<sequence>MIPVNKKSPNVGLRKVAPKQKQAGYSAHPQALQTRKSTLSGQTAIPQKQSATNELMAVRQAFNSMEGQHRKRLHEELANVYATALRLCADTDEWFAFCRAAEWADFSGRPKDADQSDALRFAVRFAVGFPLGKDERLVATRRVSKLAGALQVLLEDKVPAAKVVDELEKRGGIEELNRERARRNRAPEAPIVWTVQCPDEVSAKLLSTLKVGERQKVSLIVKNIDGLLVEAKLLKLIRKVQKPTV</sequence>